<name>A0ABS8DJZ8_9FIRM</name>
<gene>
    <name evidence="4" type="ORF">LIZ65_15895</name>
</gene>
<evidence type="ECO:0000256" key="1">
    <source>
        <dbReference type="ARBA" id="ARBA00022933"/>
    </source>
</evidence>
<dbReference type="Pfam" id="PF07355">
    <property type="entry name" value="GRDB"/>
    <property type="match status" value="1"/>
</dbReference>
<dbReference type="EMBL" id="JAJCIS010000014">
    <property type="protein sequence ID" value="MCB7388771.1"/>
    <property type="molecule type" value="Genomic_DNA"/>
</dbReference>
<accession>A0ABS8DJZ8</accession>
<keyword evidence="2" id="KW-0560">Oxidoreductase</keyword>
<dbReference type="Proteomes" id="UP001299546">
    <property type="component" value="Unassembled WGS sequence"/>
</dbReference>
<evidence type="ECO:0000313" key="5">
    <source>
        <dbReference type="Proteomes" id="UP001299546"/>
    </source>
</evidence>
<dbReference type="RefSeq" id="WP_066735134.1">
    <property type="nucleotide sequence ID" value="NZ_JAJCIQ010000014.1"/>
</dbReference>
<keyword evidence="1" id="KW-0712">Selenocysteine</keyword>
<comment type="caution">
    <text evidence="4">The sequence shown here is derived from an EMBL/GenBank/DDBJ whole genome shotgun (WGS) entry which is preliminary data.</text>
</comment>
<evidence type="ECO:0000256" key="3">
    <source>
        <dbReference type="SAM" id="MobiDB-lite"/>
    </source>
</evidence>
<proteinExistence type="predicted"/>
<sequence>MLKTAEMIYSNPDSEPQGGKENNLVPFINYGTPAPKRCLDMLLNKYYDRAYQSEVVMVSPEKKQLPVLKKRLSDATIMLITDGGLVPKGNPDRIPSSSSDRFGIYSLHGAASLSPDEYEISHQGYDNSFVEADPNRLLPVDALRELEREGIIGKLFDTFLSTTGVMTSTEKSIRLGKEIASYTSDQPVDAVLITSACGTSTRCGSYIGLAIEQSGIPTVQITNLTKIASDTGLTKVLRGSNVCYPFGAPALPEKSEYLYRKELAAKACHLLEEKSCQ</sequence>
<protein>
    <submittedName>
        <fullName evidence="4">Glycine/betaine/sarcosine/D-proline family reductase selenoprotein B</fullName>
    </submittedName>
</protein>
<evidence type="ECO:0000256" key="2">
    <source>
        <dbReference type="ARBA" id="ARBA00023002"/>
    </source>
</evidence>
<keyword evidence="5" id="KW-1185">Reference proteome</keyword>
<organism evidence="4 5">
    <name type="scientific">Bariatricus massiliensis</name>
    <dbReference type="NCBI Taxonomy" id="1745713"/>
    <lineage>
        <taxon>Bacteria</taxon>
        <taxon>Bacillati</taxon>
        <taxon>Bacillota</taxon>
        <taxon>Clostridia</taxon>
        <taxon>Lachnospirales</taxon>
        <taxon>Lachnospiraceae</taxon>
        <taxon>Bariatricus</taxon>
    </lineage>
</organism>
<dbReference type="NCBIfam" id="TIGR01918">
    <property type="entry name" value="various_sel_PB"/>
    <property type="match status" value="1"/>
</dbReference>
<feature type="region of interest" description="Disordered" evidence="3">
    <location>
        <begin position="1"/>
        <end position="21"/>
    </location>
</feature>
<reference evidence="4 5" key="1">
    <citation type="submission" date="2021-10" db="EMBL/GenBank/DDBJ databases">
        <title>Collection of gut derived symbiotic bacterial strains cultured from healthy donors.</title>
        <authorList>
            <person name="Lin H."/>
            <person name="Littmann E."/>
            <person name="Kohout C."/>
            <person name="Pamer E.G."/>
        </authorList>
    </citation>
    <scope>NUCLEOTIDE SEQUENCE [LARGE SCALE GENOMIC DNA]</scope>
    <source>
        <strain evidence="4 5">DFI.1.165</strain>
    </source>
</reference>
<dbReference type="InterPro" id="IPR010187">
    <property type="entry name" value="Various_sel_PB"/>
</dbReference>
<evidence type="ECO:0000313" key="4">
    <source>
        <dbReference type="EMBL" id="MCB7388771.1"/>
    </source>
</evidence>